<reference evidence="8 9" key="1">
    <citation type="submission" date="2023-09" db="EMBL/GenBank/DDBJ databases">
        <title>Description of three actinobacteria isolated from air of manufacturing shop in a pharmaceutical factory.</title>
        <authorList>
            <person name="Zhang D.-F."/>
        </authorList>
    </citation>
    <scope>NUCLEOTIDE SEQUENCE [LARGE SCALE GENOMIC DNA]</scope>
    <source>
        <strain evidence="8 9">LY-0111</strain>
    </source>
</reference>
<feature type="transmembrane region" description="Helical" evidence="7">
    <location>
        <begin position="122"/>
        <end position="140"/>
    </location>
</feature>
<evidence type="ECO:0000256" key="6">
    <source>
        <dbReference type="ARBA" id="ARBA00023136"/>
    </source>
</evidence>
<feature type="transmembrane region" description="Helical" evidence="7">
    <location>
        <begin position="53"/>
        <end position="73"/>
    </location>
</feature>
<evidence type="ECO:0000313" key="8">
    <source>
        <dbReference type="EMBL" id="MDR8018382.1"/>
    </source>
</evidence>
<sequence length="150" mass="15592">MRNAFNADLGLLLLRLAAGIFLLMSGLRKASWIGTEGSQAHIDALGVPFAEYIGPALPYVEIVGGAMLCLGLLTRLAAAVLALLAGLGAVLMLLSDTALISIQDSRDQMLLLIGNPLEFSALLTLLGIALVLTGAGGISADSPLRRALRR</sequence>
<evidence type="ECO:0000256" key="3">
    <source>
        <dbReference type="ARBA" id="ARBA00022475"/>
    </source>
</evidence>
<keyword evidence="6 7" id="KW-0472">Membrane</keyword>
<evidence type="ECO:0000256" key="2">
    <source>
        <dbReference type="ARBA" id="ARBA00006679"/>
    </source>
</evidence>
<protein>
    <submittedName>
        <fullName evidence="8">DoxX family membrane protein</fullName>
    </submittedName>
</protein>
<feature type="transmembrane region" description="Helical" evidence="7">
    <location>
        <begin position="80"/>
        <end position="102"/>
    </location>
</feature>
<keyword evidence="5 7" id="KW-1133">Transmembrane helix</keyword>
<keyword evidence="4 7" id="KW-0812">Transmembrane</keyword>
<evidence type="ECO:0000313" key="9">
    <source>
        <dbReference type="Proteomes" id="UP001251870"/>
    </source>
</evidence>
<comment type="caution">
    <text evidence="8">The sequence shown here is derived from an EMBL/GenBank/DDBJ whole genome shotgun (WGS) entry which is preliminary data.</text>
</comment>
<comment type="similarity">
    <text evidence="2">Belongs to the DoxX family.</text>
</comment>
<evidence type="ECO:0000256" key="4">
    <source>
        <dbReference type="ARBA" id="ARBA00022692"/>
    </source>
</evidence>
<dbReference type="PANTHER" id="PTHR33452">
    <property type="entry name" value="OXIDOREDUCTASE CATD-RELATED"/>
    <property type="match status" value="1"/>
</dbReference>
<dbReference type="InterPro" id="IPR051907">
    <property type="entry name" value="DoxX-like_oxidoreductase"/>
</dbReference>
<accession>A0ABU2DPE9</accession>
<proteinExistence type="inferred from homology"/>
<keyword evidence="9" id="KW-1185">Reference proteome</keyword>
<dbReference type="Pfam" id="PF07681">
    <property type="entry name" value="DoxX"/>
    <property type="match status" value="1"/>
</dbReference>
<dbReference type="Proteomes" id="UP001251870">
    <property type="component" value="Unassembled WGS sequence"/>
</dbReference>
<name>A0ABU2DPE9_9MICC</name>
<dbReference type="PANTHER" id="PTHR33452:SF1">
    <property type="entry name" value="INNER MEMBRANE PROTEIN YPHA-RELATED"/>
    <property type="match status" value="1"/>
</dbReference>
<comment type="subcellular location">
    <subcellularLocation>
        <location evidence="1">Cell membrane</location>
        <topology evidence="1">Multi-pass membrane protein</topology>
    </subcellularLocation>
</comment>
<evidence type="ECO:0000256" key="7">
    <source>
        <dbReference type="SAM" id="Phobius"/>
    </source>
</evidence>
<gene>
    <name evidence="8" type="ORF">RIL96_02210</name>
</gene>
<keyword evidence="3" id="KW-1003">Cell membrane</keyword>
<dbReference type="RefSeq" id="WP_310547356.1">
    <property type="nucleotide sequence ID" value="NZ_JAVKGR010000001.1"/>
</dbReference>
<evidence type="ECO:0000256" key="1">
    <source>
        <dbReference type="ARBA" id="ARBA00004651"/>
    </source>
</evidence>
<evidence type="ECO:0000256" key="5">
    <source>
        <dbReference type="ARBA" id="ARBA00022989"/>
    </source>
</evidence>
<dbReference type="InterPro" id="IPR032808">
    <property type="entry name" value="DoxX"/>
</dbReference>
<organism evidence="8 9">
    <name type="scientific">Nesterenkonia aerolata</name>
    <dbReference type="NCBI Taxonomy" id="3074079"/>
    <lineage>
        <taxon>Bacteria</taxon>
        <taxon>Bacillati</taxon>
        <taxon>Actinomycetota</taxon>
        <taxon>Actinomycetes</taxon>
        <taxon>Micrococcales</taxon>
        <taxon>Micrococcaceae</taxon>
        <taxon>Nesterenkonia</taxon>
    </lineage>
</organism>
<dbReference type="EMBL" id="JAVKGR010000001">
    <property type="protein sequence ID" value="MDR8018382.1"/>
    <property type="molecule type" value="Genomic_DNA"/>
</dbReference>